<sequence length="217" mass="24360" precursor="true">MKLKIQLVLVFIVLMTMSVTGALAEDDCQKTVTLYAGQHIDVGIVNLSEICVDNQPTLKITYEVDEPWRIAETHLDIADDPDELPQKNGNPIPGQFTYKDEWESYREKVTYEVPLESCNEIFIAAHAVVVSPSSDDKKNVWDVSETAWADGEAFDGNNWATYFNYTPCCIDCGGEQTFEENTDAGDEKDKPDKNPGNNGKGVGQRMIDRIFSFFMRG</sequence>
<dbReference type="GeneID" id="8983107"/>
<dbReference type="Proteomes" id="UP000001059">
    <property type="component" value="Chromosome"/>
</dbReference>
<evidence type="ECO:0000313" key="3">
    <source>
        <dbReference type="Proteomes" id="UP000001059"/>
    </source>
</evidence>
<dbReference type="EMBL" id="CP001994">
    <property type="protein sequence ID" value="ADE36462.1"/>
    <property type="molecule type" value="Genomic_DNA"/>
</dbReference>
<dbReference type="OrthoDB" id="60577at2157"/>
<accession>D5EBB1</accession>
<protein>
    <submittedName>
        <fullName evidence="2">Uncharacterized protein</fullName>
    </submittedName>
</protein>
<evidence type="ECO:0000256" key="1">
    <source>
        <dbReference type="SAM" id="MobiDB-lite"/>
    </source>
</evidence>
<dbReference type="HOGENOM" id="CLU_1269943_0_0_2"/>
<proteinExistence type="predicted"/>
<gene>
    <name evidence="2" type="ordered locus">Mmah_0942</name>
</gene>
<dbReference type="KEGG" id="mmh:Mmah_0942"/>
<evidence type="ECO:0000313" key="2">
    <source>
        <dbReference type="EMBL" id="ADE36462.1"/>
    </source>
</evidence>
<organism evidence="2 3">
    <name type="scientific">Methanohalophilus mahii (strain ATCC 35705 / DSM 5219 / SLP)</name>
    <dbReference type="NCBI Taxonomy" id="547558"/>
    <lineage>
        <taxon>Archaea</taxon>
        <taxon>Methanobacteriati</taxon>
        <taxon>Methanobacteriota</taxon>
        <taxon>Stenosarchaea group</taxon>
        <taxon>Methanomicrobia</taxon>
        <taxon>Methanosarcinales</taxon>
        <taxon>Methanosarcinaceae</taxon>
        <taxon>Methanohalophilus</taxon>
    </lineage>
</organism>
<reference evidence="2 3" key="1">
    <citation type="submission" date="2010-03" db="EMBL/GenBank/DDBJ databases">
        <title>The complete genome of Methanohalophilus mahii DSM 5219.</title>
        <authorList>
            <consortium name="US DOE Joint Genome Institute (JGI-PGF)"/>
            <person name="Lucas S."/>
            <person name="Copeland A."/>
            <person name="Lapidus A."/>
            <person name="Glavina del Rio T."/>
            <person name="Dalin E."/>
            <person name="Tice H."/>
            <person name="Bruce D."/>
            <person name="Goodwin L."/>
            <person name="Pitluck S."/>
            <person name="Kyrpides N."/>
            <person name="Mavromatis K."/>
            <person name="Ivanova N."/>
            <person name="Lykidis A."/>
            <person name="Saunders E."/>
            <person name="Brettin T."/>
            <person name="Detter J.C."/>
            <person name="Han C."/>
            <person name="Land M."/>
            <person name="Hauser L."/>
            <person name="Markowitz V."/>
            <person name="Cheng J.-F."/>
            <person name="Hugenholtz P."/>
            <person name="Woyke T."/>
            <person name="Wu D."/>
            <person name="Spring S."/>
            <person name="Schneider S."/>
            <person name="Schroeder M."/>
            <person name="Klenk H.-P."/>
            <person name="Eisen J.A."/>
        </authorList>
    </citation>
    <scope>NUCLEOTIDE SEQUENCE [LARGE SCALE GENOMIC DNA]</scope>
    <source>
        <strain evidence="3">ATCC 35705 / DSM 5219 / SLP</strain>
    </source>
</reference>
<dbReference type="AlphaFoldDB" id="D5EBB1"/>
<dbReference type="RefSeq" id="WP_013037405.1">
    <property type="nucleotide sequence ID" value="NC_014002.1"/>
</dbReference>
<keyword evidence="3" id="KW-1185">Reference proteome</keyword>
<feature type="region of interest" description="Disordered" evidence="1">
    <location>
        <begin position="180"/>
        <end position="203"/>
    </location>
</feature>
<name>D5EBB1_METMS</name>